<dbReference type="PRINTS" id="PR00038">
    <property type="entry name" value="HTHLUXR"/>
</dbReference>
<dbReference type="PROSITE" id="PS50011">
    <property type="entry name" value="PROTEIN_KINASE_DOM"/>
    <property type="match status" value="1"/>
</dbReference>
<dbReference type="InterPro" id="IPR008271">
    <property type="entry name" value="Ser/Thr_kinase_AS"/>
</dbReference>
<evidence type="ECO:0000313" key="8">
    <source>
        <dbReference type="Proteomes" id="UP000183407"/>
    </source>
</evidence>
<gene>
    <name evidence="7" type="ORF">SAMN04490220_0148</name>
</gene>
<dbReference type="PANTHER" id="PTHR47691:SF3">
    <property type="entry name" value="HTH-TYPE TRANSCRIPTIONAL REGULATOR RV0890C-RELATED"/>
    <property type="match status" value="1"/>
</dbReference>
<dbReference type="Pfam" id="PF00931">
    <property type="entry name" value="NB-ARC"/>
    <property type="match status" value="1"/>
</dbReference>
<dbReference type="CDD" id="cd06170">
    <property type="entry name" value="LuxR_C_like"/>
    <property type="match status" value="1"/>
</dbReference>
<dbReference type="GO" id="GO:0004674">
    <property type="term" value="F:protein serine/threonine kinase activity"/>
    <property type="evidence" value="ECO:0007669"/>
    <property type="project" value="UniProtKB-KW"/>
</dbReference>
<name>A0A1H4IKF9_RHOJO</name>
<organism evidence="7 8">
    <name type="scientific">Rhodococcus jostii</name>
    <dbReference type="NCBI Taxonomy" id="132919"/>
    <lineage>
        <taxon>Bacteria</taxon>
        <taxon>Bacillati</taxon>
        <taxon>Actinomycetota</taxon>
        <taxon>Actinomycetes</taxon>
        <taxon>Mycobacteriales</taxon>
        <taxon>Nocardiaceae</taxon>
        <taxon>Rhodococcus</taxon>
    </lineage>
</organism>
<dbReference type="GO" id="GO:0043531">
    <property type="term" value="F:ADP binding"/>
    <property type="evidence" value="ECO:0007669"/>
    <property type="project" value="InterPro"/>
</dbReference>
<evidence type="ECO:0000313" key="7">
    <source>
        <dbReference type="EMBL" id="SEB34500.1"/>
    </source>
</evidence>
<dbReference type="Pfam" id="PF00196">
    <property type="entry name" value="GerE"/>
    <property type="match status" value="1"/>
</dbReference>
<proteinExistence type="predicted"/>
<evidence type="ECO:0000259" key="5">
    <source>
        <dbReference type="PROSITE" id="PS50011"/>
    </source>
</evidence>
<dbReference type="SMART" id="SM00220">
    <property type="entry name" value="S_TKc"/>
    <property type="match status" value="1"/>
</dbReference>
<sequence length="1117" mass="122060">MAELNSIGSRRDITLAAASELAAAGFEDPIEIGHGGFGVVYRCRQPSLRRTVAVKVLTSLLDPENLERFLREQQAMGRLSEHPNIVTILQAGATSSGLPYIVMPYHPQDSLDVRIRQDGPLGWDDTLHLGVKVAGALETAHRRDVLHRDVKPANILLTEYDEPQLTDFGIAHMAGAFETTAGTITGSPAFTAPEVLAGQSPSPASDIYGLGATLFCALTGHAPFERRSGERVVAQFLRITTEPLPDLREQDVPDDVSAAIESAMARDPNDRPPTAAAFGDQLRAAERHHDCRVDDMAVPASNNTARTDQPTMASPAGRPTEHSQVPRTSTLNASTTPPARDGPFVSGKRRRSGNLPLELTSFVGRRHERAEAKKMLSAYRLVTLTGIGGVGKTRLALRVATDSRRAFPEGVWLVELGEVRDTMLVTSAVFAALGLREQSADPPLTLLADYLADRRLLLVLDNCEHLVKEVASMVESLLRSCPGLRVLATSREPLGIGGEVSMRVPPLAVPDVDRSTSVGGLPRYEAVALFTERAATAVPGFDLTEDNQRVVAEICQRLDGLPLPIELAAVRLRAMSAQQILDRLTDRYRLLSVGNRGAPSRQQTLRLCIDWSYELCTPREQQLWAQCSVFAGSFELDAAEAICANDLPSADMLDVVASLVDKSILIREEPGAVVRYRLLETLRDYGREKLQTSGEYEVFRRRHRDWYEQLVQQAEAEWISPHQLEWIARLEREQPNLRDTLRFCLDDPREADVGLRIAGALFPFWLSRGLHSEGRLWLDRLLAVDDGQSSAYRVKALYADSVLAGTQGDVVAGRALLAEGDDVADQPGTSSQSALSGYAAGCMALFSGDPSRAVADYKRALTAPQEDGNPLRRIASLFGLGLAYGLLGDTVGAISCHEEILAVTERRGETVYRGRSSLAAGLALWAKGEADRATALLEQGVRLTRPVDDPAGAARCLQTLAWIEADQHHEARAAVLLGAAEGWWRSMGGPTVSFPDMLVYQEECERRTRRALGEREFKKNFHHGNALIYEDAVAYALGKKPRVAQAQSSDAVNLTRRERQVADLVAEGLTNKAIAERLVISDRTAQGHVEHILSKLGFTSRTQVAAWVVEQTQNPTT</sequence>
<keyword evidence="7" id="KW-0723">Serine/threonine-protein kinase</keyword>
<protein>
    <submittedName>
        <fullName evidence="7">Non-specific serine/threonine protein kinase</fullName>
    </submittedName>
</protein>
<dbReference type="SUPFAM" id="SSF56112">
    <property type="entry name" value="Protein kinase-like (PK-like)"/>
    <property type="match status" value="1"/>
</dbReference>
<dbReference type="PROSITE" id="PS00107">
    <property type="entry name" value="PROTEIN_KINASE_ATP"/>
    <property type="match status" value="1"/>
</dbReference>
<dbReference type="Gene3D" id="3.40.50.300">
    <property type="entry name" value="P-loop containing nucleotide triphosphate hydrolases"/>
    <property type="match status" value="1"/>
</dbReference>
<dbReference type="InterPro" id="IPR002182">
    <property type="entry name" value="NB-ARC"/>
</dbReference>
<keyword evidence="7" id="KW-0808">Transferase</keyword>
<evidence type="ECO:0000259" key="6">
    <source>
        <dbReference type="PROSITE" id="PS50043"/>
    </source>
</evidence>
<dbReference type="RefSeq" id="WP_073362312.1">
    <property type="nucleotide sequence ID" value="NZ_FNTL01000002.1"/>
</dbReference>
<dbReference type="InterPro" id="IPR000719">
    <property type="entry name" value="Prot_kinase_dom"/>
</dbReference>
<dbReference type="SUPFAM" id="SSF48452">
    <property type="entry name" value="TPR-like"/>
    <property type="match status" value="1"/>
</dbReference>
<dbReference type="EMBL" id="FNTL01000002">
    <property type="protein sequence ID" value="SEB34500.1"/>
    <property type="molecule type" value="Genomic_DNA"/>
</dbReference>
<dbReference type="PROSITE" id="PS00108">
    <property type="entry name" value="PROTEIN_KINASE_ST"/>
    <property type="match status" value="1"/>
</dbReference>
<dbReference type="InterPro" id="IPR027417">
    <property type="entry name" value="P-loop_NTPase"/>
</dbReference>
<evidence type="ECO:0000256" key="2">
    <source>
        <dbReference type="ARBA" id="ARBA00022840"/>
    </source>
</evidence>
<dbReference type="Gene3D" id="1.10.10.10">
    <property type="entry name" value="Winged helix-like DNA-binding domain superfamily/Winged helix DNA-binding domain"/>
    <property type="match status" value="1"/>
</dbReference>
<dbReference type="GO" id="GO:0005524">
    <property type="term" value="F:ATP binding"/>
    <property type="evidence" value="ECO:0007669"/>
    <property type="project" value="UniProtKB-UniRule"/>
</dbReference>
<dbReference type="InterPro" id="IPR017441">
    <property type="entry name" value="Protein_kinase_ATP_BS"/>
</dbReference>
<dbReference type="GO" id="GO:0003677">
    <property type="term" value="F:DNA binding"/>
    <property type="evidence" value="ECO:0007669"/>
    <property type="project" value="InterPro"/>
</dbReference>
<dbReference type="PROSITE" id="PS50043">
    <property type="entry name" value="HTH_LUXR_2"/>
    <property type="match status" value="1"/>
</dbReference>
<dbReference type="SUPFAM" id="SSF52540">
    <property type="entry name" value="P-loop containing nucleoside triphosphate hydrolases"/>
    <property type="match status" value="1"/>
</dbReference>
<keyword evidence="7" id="KW-0418">Kinase</keyword>
<feature type="domain" description="Protein kinase" evidence="5">
    <location>
        <begin position="26"/>
        <end position="283"/>
    </location>
</feature>
<dbReference type="Proteomes" id="UP000183407">
    <property type="component" value="Unassembled WGS sequence"/>
</dbReference>
<reference evidence="8" key="1">
    <citation type="submission" date="2016-10" db="EMBL/GenBank/DDBJ databases">
        <authorList>
            <person name="Varghese N."/>
        </authorList>
    </citation>
    <scope>NUCLEOTIDE SEQUENCE [LARGE SCALE GENOMIC DNA]</scope>
    <source>
        <strain evidence="8">DSM 44719</strain>
    </source>
</reference>
<evidence type="ECO:0000256" key="4">
    <source>
        <dbReference type="SAM" id="MobiDB-lite"/>
    </source>
</evidence>
<dbReference type="SMART" id="SM00421">
    <property type="entry name" value="HTH_LUXR"/>
    <property type="match status" value="1"/>
</dbReference>
<dbReference type="GO" id="GO:0006355">
    <property type="term" value="P:regulation of DNA-templated transcription"/>
    <property type="evidence" value="ECO:0007669"/>
    <property type="project" value="InterPro"/>
</dbReference>
<dbReference type="AlphaFoldDB" id="A0A1H4IKF9"/>
<dbReference type="PRINTS" id="PR00364">
    <property type="entry name" value="DISEASERSIST"/>
</dbReference>
<dbReference type="InterPro" id="IPR036388">
    <property type="entry name" value="WH-like_DNA-bd_sf"/>
</dbReference>
<dbReference type="Gene3D" id="3.30.200.20">
    <property type="entry name" value="Phosphorylase Kinase, domain 1"/>
    <property type="match status" value="1"/>
</dbReference>
<accession>A0A1H4IKF9</accession>
<feature type="binding site" evidence="3">
    <location>
        <position position="55"/>
    </location>
    <ligand>
        <name>ATP</name>
        <dbReference type="ChEBI" id="CHEBI:30616"/>
    </ligand>
</feature>
<dbReference type="Pfam" id="PF00069">
    <property type="entry name" value="Pkinase"/>
    <property type="match status" value="1"/>
</dbReference>
<evidence type="ECO:0000256" key="3">
    <source>
        <dbReference type="PROSITE-ProRule" id="PRU10141"/>
    </source>
</evidence>
<dbReference type="InterPro" id="IPR011009">
    <property type="entry name" value="Kinase-like_dom_sf"/>
</dbReference>
<dbReference type="SUPFAM" id="SSF46894">
    <property type="entry name" value="C-terminal effector domain of the bipartite response regulators"/>
    <property type="match status" value="1"/>
</dbReference>
<dbReference type="Gene3D" id="1.25.40.10">
    <property type="entry name" value="Tetratricopeptide repeat domain"/>
    <property type="match status" value="1"/>
</dbReference>
<dbReference type="CDD" id="cd14014">
    <property type="entry name" value="STKc_PknB_like"/>
    <property type="match status" value="1"/>
</dbReference>
<dbReference type="PANTHER" id="PTHR47691">
    <property type="entry name" value="REGULATOR-RELATED"/>
    <property type="match status" value="1"/>
</dbReference>
<keyword evidence="2 3" id="KW-0067">ATP-binding</keyword>
<keyword evidence="1 3" id="KW-0547">Nucleotide-binding</keyword>
<dbReference type="Gene3D" id="1.10.510.10">
    <property type="entry name" value="Transferase(Phosphotransferase) domain 1"/>
    <property type="match status" value="1"/>
</dbReference>
<feature type="domain" description="HTH luxR-type" evidence="6">
    <location>
        <begin position="1047"/>
        <end position="1112"/>
    </location>
</feature>
<feature type="region of interest" description="Disordered" evidence="4">
    <location>
        <begin position="297"/>
        <end position="352"/>
    </location>
</feature>
<dbReference type="InterPro" id="IPR016032">
    <property type="entry name" value="Sig_transdc_resp-reg_C-effctor"/>
</dbReference>
<evidence type="ECO:0000256" key="1">
    <source>
        <dbReference type="ARBA" id="ARBA00022741"/>
    </source>
</evidence>
<dbReference type="InterPro" id="IPR000792">
    <property type="entry name" value="Tscrpt_reg_LuxR_C"/>
</dbReference>
<dbReference type="OrthoDB" id="9762169at2"/>
<feature type="compositionally biased region" description="Polar residues" evidence="4">
    <location>
        <begin position="300"/>
        <end position="312"/>
    </location>
</feature>
<feature type="compositionally biased region" description="Polar residues" evidence="4">
    <location>
        <begin position="322"/>
        <end position="337"/>
    </location>
</feature>
<dbReference type="InterPro" id="IPR011990">
    <property type="entry name" value="TPR-like_helical_dom_sf"/>
</dbReference>